<evidence type="ECO:0000313" key="2">
    <source>
        <dbReference type="Proteomes" id="UP000702425"/>
    </source>
</evidence>
<name>A0ABX2D027_9CYAN</name>
<accession>A0ABX2D027</accession>
<gene>
    <name evidence="1" type="ORF">E5S67_02948</name>
</gene>
<dbReference type="RefSeq" id="WP_172188440.1">
    <property type="nucleotide sequence ID" value="NZ_CAWPPK010000262.1"/>
</dbReference>
<dbReference type="EMBL" id="SRRZ01000049">
    <property type="protein sequence ID" value="NQE35218.1"/>
    <property type="molecule type" value="Genomic_DNA"/>
</dbReference>
<protein>
    <recommendedName>
        <fullName evidence="3">DNA primase/nucleoside triphosphatase C-terminal domain-containing protein</fullName>
    </recommendedName>
</protein>
<organism evidence="1 2">
    <name type="scientific">Microcoleus asticus IPMA8</name>
    <dbReference type="NCBI Taxonomy" id="2563858"/>
    <lineage>
        <taxon>Bacteria</taxon>
        <taxon>Bacillati</taxon>
        <taxon>Cyanobacteriota</taxon>
        <taxon>Cyanophyceae</taxon>
        <taxon>Oscillatoriophycideae</taxon>
        <taxon>Oscillatoriales</taxon>
        <taxon>Microcoleaceae</taxon>
        <taxon>Microcoleus</taxon>
        <taxon>Microcoleus asticus</taxon>
    </lineage>
</organism>
<evidence type="ECO:0008006" key="3">
    <source>
        <dbReference type="Google" id="ProtNLM"/>
    </source>
</evidence>
<dbReference type="Proteomes" id="UP000702425">
    <property type="component" value="Unassembled WGS sequence"/>
</dbReference>
<reference evidence="1 2" key="1">
    <citation type="journal article" date="2020" name="Sci. Rep.">
        <title>A novel cyanobacterial geosmin producer, revising GeoA distribution and dispersion patterns in Bacteria.</title>
        <authorList>
            <person name="Churro C."/>
            <person name="Semedo-Aguiar A.P."/>
            <person name="Silva A.D."/>
            <person name="Pereira-Leal J.B."/>
            <person name="Leite R.B."/>
        </authorList>
    </citation>
    <scope>NUCLEOTIDE SEQUENCE [LARGE SCALE GENOMIC DNA]</scope>
    <source>
        <strain evidence="1 2">IPMA8</strain>
    </source>
</reference>
<evidence type="ECO:0000313" key="1">
    <source>
        <dbReference type="EMBL" id="NQE35218.1"/>
    </source>
</evidence>
<comment type="caution">
    <text evidence="1">The sequence shown here is derived from an EMBL/GenBank/DDBJ whole genome shotgun (WGS) entry which is preliminary data.</text>
</comment>
<keyword evidence="2" id="KW-1185">Reference proteome</keyword>
<proteinExistence type="predicted"/>
<sequence length="123" mass="13664">MTDQDLIQQLQTAMSLLVDISRELSQRQIKAPVSTDGKLAKTPSAKNDPLEFYASHCTFKARAEITAGELFLIYKQWCNDGGSLSRGRRPFLDAIAQLGVTDNIQGVVRDKSYTFKNLAVKAK</sequence>